<name>F8F624_PAEMK</name>
<dbReference type="KEGG" id="pms:KNP414_03354"/>
<protein>
    <submittedName>
        <fullName evidence="1">Uncharacterized protein</fullName>
    </submittedName>
</protein>
<evidence type="ECO:0000313" key="2">
    <source>
        <dbReference type="Proteomes" id="UP000006620"/>
    </source>
</evidence>
<sequence>MWNEAKEYITCLPIYTREFFVYDSIMYGTNLMSLAEIECVKEQMDYP</sequence>
<gene>
    <name evidence="1" type="ordered locus">KNP414_03354</name>
</gene>
<reference evidence="2" key="1">
    <citation type="submission" date="2011-06" db="EMBL/GenBank/DDBJ databases">
        <title>Complete genome sequence of Paenibacillus mucilaginosus KNP414.</title>
        <authorList>
            <person name="Wang J."/>
            <person name="Hu S."/>
            <person name="Hu X."/>
            <person name="Zhang B."/>
            <person name="Dong D."/>
            <person name="Zhang S."/>
            <person name="Zhao K."/>
            <person name="Wu D."/>
        </authorList>
    </citation>
    <scope>NUCLEOTIDE SEQUENCE [LARGE SCALE GENOMIC DNA]</scope>
    <source>
        <strain evidence="2">KNP414</strain>
    </source>
</reference>
<proteinExistence type="predicted"/>
<organism evidence="1 2">
    <name type="scientific">Paenibacillus mucilaginosus (strain KNP414)</name>
    <dbReference type="NCBI Taxonomy" id="1036673"/>
    <lineage>
        <taxon>Bacteria</taxon>
        <taxon>Bacillati</taxon>
        <taxon>Bacillota</taxon>
        <taxon>Bacilli</taxon>
        <taxon>Bacillales</taxon>
        <taxon>Paenibacillaceae</taxon>
        <taxon>Paenibacillus</taxon>
    </lineage>
</organism>
<dbReference type="AlphaFoldDB" id="F8F624"/>
<dbReference type="Proteomes" id="UP000006620">
    <property type="component" value="Chromosome"/>
</dbReference>
<dbReference type="HOGENOM" id="CLU_3171055_0_0_9"/>
<evidence type="ECO:0000313" key="1">
    <source>
        <dbReference type="EMBL" id="AEI41912.1"/>
    </source>
</evidence>
<reference evidence="1 2" key="2">
    <citation type="journal article" date="2013" name="Genome Announc.">
        <title>Genome Sequence of Growth-Improving Paenibacillus mucilaginosus Strain KNP414.</title>
        <authorList>
            <person name="Lu J.J."/>
            <person name="Wang J.F."/>
            <person name="Hu X.F."/>
        </authorList>
    </citation>
    <scope>NUCLEOTIDE SEQUENCE [LARGE SCALE GENOMIC DNA]</scope>
    <source>
        <strain evidence="1 2">KNP414</strain>
    </source>
</reference>
<dbReference type="EMBL" id="CP002869">
    <property type="protein sequence ID" value="AEI41912.1"/>
    <property type="molecule type" value="Genomic_DNA"/>
</dbReference>
<accession>F8F624</accession>